<dbReference type="InterPro" id="IPR050680">
    <property type="entry name" value="YpeA/RimI_acetyltransf"/>
</dbReference>
<dbReference type="PANTHER" id="PTHR43420">
    <property type="entry name" value="ACETYLTRANSFERASE"/>
    <property type="match status" value="1"/>
</dbReference>
<dbReference type="PANTHER" id="PTHR43420:SF47">
    <property type="entry name" value="N-ACETYLTRANSFERASE DOMAIN-CONTAINING PROTEIN"/>
    <property type="match status" value="1"/>
</dbReference>
<accession>A0ABR4CBH8</accession>
<reference evidence="4 5" key="1">
    <citation type="journal article" date="2024" name="Commun. Biol.">
        <title>Comparative genomic analysis of thermophilic fungi reveals convergent evolutionary adaptations and gene losses.</title>
        <authorList>
            <person name="Steindorff A.S."/>
            <person name="Aguilar-Pontes M.V."/>
            <person name="Robinson A.J."/>
            <person name="Andreopoulos B."/>
            <person name="LaButti K."/>
            <person name="Kuo A."/>
            <person name="Mondo S."/>
            <person name="Riley R."/>
            <person name="Otillar R."/>
            <person name="Haridas S."/>
            <person name="Lipzen A."/>
            <person name="Grimwood J."/>
            <person name="Schmutz J."/>
            <person name="Clum A."/>
            <person name="Reid I.D."/>
            <person name="Moisan M.C."/>
            <person name="Butler G."/>
            <person name="Nguyen T.T.M."/>
            <person name="Dewar K."/>
            <person name="Conant G."/>
            <person name="Drula E."/>
            <person name="Henrissat B."/>
            <person name="Hansel C."/>
            <person name="Singer S."/>
            <person name="Hutchinson M.I."/>
            <person name="de Vries R.P."/>
            <person name="Natvig D.O."/>
            <person name="Powell A.J."/>
            <person name="Tsang A."/>
            <person name="Grigoriev I.V."/>
        </authorList>
    </citation>
    <scope>NUCLEOTIDE SEQUENCE [LARGE SCALE GENOMIC DNA]</scope>
    <source>
        <strain evidence="4 5">CBS 494.80</strain>
    </source>
</reference>
<evidence type="ECO:0000313" key="5">
    <source>
        <dbReference type="Proteomes" id="UP001595075"/>
    </source>
</evidence>
<proteinExistence type="predicted"/>
<evidence type="ECO:0000313" key="4">
    <source>
        <dbReference type="EMBL" id="KAL2067301.1"/>
    </source>
</evidence>
<dbReference type="PROSITE" id="PS51186">
    <property type="entry name" value="GNAT"/>
    <property type="match status" value="1"/>
</dbReference>
<dbReference type="SUPFAM" id="SSF55729">
    <property type="entry name" value="Acyl-CoA N-acyltransferases (Nat)"/>
    <property type="match status" value="1"/>
</dbReference>
<evidence type="ECO:0000256" key="1">
    <source>
        <dbReference type="ARBA" id="ARBA00022679"/>
    </source>
</evidence>
<dbReference type="InterPro" id="IPR000182">
    <property type="entry name" value="GNAT_dom"/>
</dbReference>
<feature type="domain" description="N-acetyltransferase" evidence="3">
    <location>
        <begin position="23"/>
        <end position="197"/>
    </location>
</feature>
<dbReference type="Pfam" id="PF00583">
    <property type="entry name" value="Acetyltransf_1"/>
    <property type="match status" value="1"/>
</dbReference>
<dbReference type="Proteomes" id="UP001595075">
    <property type="component" value="Unassembled WGS sequence"/>
</dbReference>
<keyword evidence="5" id="KW-1185">Reference proteome</keyword>
<dbReference type="InterPro" id="IPR016181">
    <property type="entry name" value="Acyl_CoA_acyltransferase"/>
</dbReference>
<name>A0ABR4CBH8_9HELO</name>
<dbReference type="Gene3D" id="3.40.630.30">
    <property type="match status" value="1"/>
</dbReference>
<keyword evidence="1" id="KW-0808">Transferase</keyword>
<organism evidence="4 5">
    <name type="scientific">Oculimacula yallundae</name>
    <dbReference type="NCBI Taxonomy" id="86028"/>
    <lineage>
        <taxon>Eukaryota</taxon>
        <taxon>Fungi</taxon>
        <taxon>Dikarya</taxon>
        <taxon>Ascomycota</taxon>
        <taxon>Pezizomycotina</taxon>
        <taxon>Leotiomycetes</taxon>
        <taxon>Helotiales</taxon>
        <taxon>Ploettnerulaceae</taxon>
        <taxon>Oculimacula</taxon>
    </lineage>
</organism>
<evidence type="ECO:0000256" key="2">
    <source>
        <dbReference type="ARBA" id="ARBA00023315"/>
    </source>
</evidence>
<sequence length="200" mass="22364">MAFEIIQIPHDDASVRSYLKRYKTFRLYSLRTAPECFGSTYAREVAFTEDIWYDRLANPKATTFIATQFDRIVCTLTTIGPLPGTAEESAPSANPWEVSRSGKDGSLEEYHLRINGMFTLPEARGQGIAKALLENALEFGSKEAKKTELTFVATMVVDDDNVPARALYAKCGFVEISRENMFLDSPRIAVLMKYAPRSTG</sequence>
<dbReference type="EMBL" id="JAZHXI010000010">
    <property type="protein sequence ID" value="KAL2067301.1"/>
    <property type="molecule type" value="Genomic_DNA"/>
</dbReference>
<gene>
    <name evidence="4" type="ORF">VTL71DRAFT_1725</name>
</gene>
<comment type="caution">
    <text evidence="4">The sequence shown here is derived from an EMBL/GenBank/DDBJ whole genome shotgun (WGS) entry which is preliminary data.</text>
</comment>
<keyword evidence="2" id="KW-0012">Acyltransferase</keyword>
<protein>
    <recommendedName>
        <fullName evidence="3">N-acetyltransferase domain-containing protein</fullName>
    </recommendedName>
</protein>
<dbReference type="CDD" id="cd04301">
    <property type="entry name" value="NAT_SF"/>
    <property type="match status" value="1"/>
</dbReference>
<evidence type="ECO:0000259" key="3">
    <source>
        <dbReference type="PROSITE" id="PS51186"/>
    </source>
</evidence>